<dbReference type="HOGENOM" id="CLU_009842_1_0_3"/>
<dbReference type="Pfam" id="PF13181">
    <property type="entry name" value="TPR_8"/>
    <property type="match status" value="2"/>
</dbReference>
<evidence type="ECO:0000256" key="3">
    <source>
        <dbReference type="PROSITE-ProRule" id="PRU00339"/>
    </source>
</evidence>
<gene>
    <name evidence="4" type="ordered locus">Cyan7425_2796</name>
</gene>
<feature type="repeat" description="TPR" evidence="3">
    <location>
        <begin position="361"/>
        <end position="394"/>
    </location>
</feature>
<dbReference type="PANTHER" id="PTHR44943:SF8">
    <property type="entry name" value="TPR REPEAT-CONTAINING PROTEIN MJ0263"/>
    <property type="match status" value="1"/>
</dbReference>
<reference evidence="4" key="1">
    <citation type="submission" date="2009-01" db="EMBL/GenBank/DDBJ databases">
        <title>Complete sequence of chromosome Cyanothece sp. PCC 7425.</title>
        <authorList>
            <consortium name="US DOE Joint Genome Institute"/>
            <person name="Lucas S."/>
            <person name="Copeland A."/>
            <person name="Lapidus A."/>
            <person name="Glavina del Rio T."/>
            <person name="Dalin E."/>
            <person name="Tice H."/>
            <person name="Bruce D."/>
            <person name="Goodwin L."/>
            <person name="Pitluck S."/>
            <person name="Sims D."/>
            <person name="Meineke L."/>
            <person name="Brettin T."/>
            <person name="Detter J.C."/>
            <person name="Han C."/>
            <person name="Larimer F."/>
            <person name="Land M."/>
            <person name="Hauser L."/>
            <person name="Kyrpides N."/>
            <person name="Ovchinnikova G."/>
            <person name="Liberton M."/>
            <person name="Stoeckel J."/>
            <person name="Banerjee A."/>
            <person name="Singh A."/>
            <person name="Page L."/>
            <person name="Sato H."/>
            <person name="Zhao L."/>
            <person name="Sherman L."/>
            <person name="Pakrasi H."/>
            <person name="Richardson P."/>
        </authorList>
    </citation>
    <scope>NUCLEOTIDE SEQUENCE</scope>
    <source>
        <strain evidence="4">PCC 7425</strain>
    </source>
</reference>
<feature type="repeat" description="TPR" evidence="3">
    <location>
        <begin position="6"/>
        <end position="39"/>
    </location>
</feature>
<dbReference type="Pfam" id="PF00515">
    <property type="entry name" value="TPR_1"/>
    <property type="match status" value="1"/>
</dbReference>
<keyword evidence="1" id="KW-0677">Repeat</keyword>
<dbReference type="PROSITE" id="PS50293">
    <property type="entry name" value="TPR_REGION"/>
    <property type="match status" value="2"/>
</dbReference>
<dbReference type="Gene3D" id="1.25.40.10">
    <property type="entry name" value="Tetratricopeptide repeat domain"/>
    <property type="match status" value="5"/>
</dbReference>
<evidence type="ECO:0000313" key="4">
    <source>
        <dbReference type="EMBL" id="ACL45142.1"/>
    </source>
</evidence>
<accession>B8HKF1</accession>
<dbReference type="STRING" id="395961.Cyan7425_2796"/>
<sequence length="621" mass="71283">MSQTGIAELLREGIGWFEVKEYLEAFFAFDRALKLDPENVLLWGWQGRVLSQISYGHLDDRRDRLPAEYGNTWIAGTDPDTWWQTCHAQAQTCLDRALALAPANPQLWQFLTEFWLQQGYYHNRDEERQKQDYAAALKAIEQAILLDPDNPNLWKTRIEVCRKMWNKATGLESAERLVQLSPGDGAAWKTYAYFLYMMERYDSALESYDRVLSLILDPDTNSEAEIEDLYFGIYLGRGRVLVALGQEEAALASYEQALQYQGYGYLRTEVENLRHRICLRNLDRTIATNPADWEAWYAKAQQYAQQEDYQAAIPCYDRALAIQPNSPDILKERSFAHGWIGNVVAALADIEQALALQPDNLELWDQRGKILANTEQFGPAIDCYDRILSENPNQIDALYSRALAVVKGEFPAEVLVERMNSALENLDHLISIPPELSEGYSEAAAEVWYVRGLVLINLERYADALLSHRRANRWFRPSLENPEDDRASLDALQQAEGWYNWGHFLVCNGYENYREALTLLQRAIELDPSHAQALSFYAYSLLKLKRYKEAVDYYEQALAMQPADARDWHNLGTAHVQMGRYEEAIASFDRALTLSPDDPQTLRCRADVLHHLGPNEQEEGV</sequence>
<dbReference type="PANTHER" id="PTHR44943">
    <property type="entry name" value="CELLULOSE SYNTHASE OPERON PROTEIN C"/>
    <property type="match status" value="1"/>
</dbReference>
<keyword evidence="2 3" id="KW-0802">TPR repeat</keyword>
<evidence type="ECO:0000256" key="2">
    <source>
        <dbReference type="ARBA" id="ARBA00022803"/>
    </source>
</evidence>
<dbReference type="SUPFAM" id="SSF48452">
    <property type="entry name" value="TPR-like"/>
    <property type="match status" value="3"/>
</dbReference>
<name>B8HKF1_CYAP4</name>
<dbReference type="eggNOG" id="COG0457">
    <property type="taxonomic scope" value="Bacteria"/>
</dbReference>
<feature type="repeat" description="TPR" evidence="3">
    <location>
        <begin position="293"/>
        <end position="326"/>
    </location>
</feature>
<dbReference type="SMART" id="SM00028">
    <property type="entry name" value="TPR"/>
    <property type="match status" value="11"/>
</dbReference>
<dbReference type="EMBL" id="CP001344">
    <property type="protein sequence ID" value="ACL45142.1"/>
    <property type="molecule type" value="Genomic_DNA"/>
</dbReference>
<dbReference type="AlphaFoldDB" id="B8HKF1"/>
<proteinExistence type="predicted"/>
<dbReference type="InterPro" id="IPR019734">
    <property type="entry name" value="TPR_rpt"/>
</dbReference>
<organism evidence="4">
    <name type="scientific">Cyanothece sp. (strain PCC 7425 / ATCC 29141)</name>
    <dbReference type="NCBI Taxonomy" id="395961"/>
    <lineage>
        <taxon>Bacteria</taxon>
        <taxon>Bacillati</taxon>
        <taxon>Cyanobacteriota</taxon>
        <taxon>Cyanophyceae</taxon>
        <taxon>Gomontiellales</taxon>
        <taxon>Cyanothecaceae</taxon>
        <taxon>Cyanothece</taxon>
    </lineage>
</organism>
<feature type="repeat" description="TPR" evidence="3">
    <location>
        <begin position="531"/>
        <end position="564"/>
    </location>
</feature>
<dbReference type="KEGG" id="cyn:Cyan7425_2796"/>
<protein>
    <submittedName>
        <fullName evidence="4">TPR repeat-containing protein</fullName>
    </submittedName>
</protein>
<dbReference type="InterPro" id="IPR011990">
    <property type="entry name" value="TPR-like_helical_dom_sf"/>
</dbReference>
<dbReference type="PROSITE" id="PS50005">
    <property type="entry name" value="TPR"/>
    <property type="match status" value="5"/>
</dbReference>
<dbReference type="Pfam" id="PF13371">
    <property type="entry name" value="TPR_9"/>
    <property type="match status" value="1"/>
</dbReference>
<dbReference type="OrthoDB" id="443517at2"/>
<feature type="repeat" description="TPR" evidence="3">
    <location>
        <begin position="565"/>
        <end position="598"/>
    </location>
</feature>
<evidence type="ECO:0000256" key="1">
    <source>
        <dbReference type="ARBA" id="ARBA00022737"/>
    </source>
</evidence>
<dbReference type="InterPro" id="IPR051685">
    <property type="entry name" value="Ycf3/AcsC/BcsC/TPR_MFPF"/>
</dbReference>